<keyword evidence="1" id="KW-0472">Membrane</keyword>
<dbReference type="STRING" id="1123501.Wenmar_03282"/>
<comment type="caution">
    <text evidence="2">The sequence shown here is derived from an EMBL/GenBank/DDBJ whole genome shotgun (WGS) entry which is preliminary data.</text>
</comment>
<feature type="transmembrane region" description="Helical" evidence="1">
    <location>
        <begin position="197"/>
        <end position="221"/>
    </location>
</feature>
<proteinExistence type="predicted"/>
<sequence length="459" mass="48817">MLNLLMRALSLSPVILFGLAALIGGAGVWAEMQVRDGNARRLAALNAGPPPIIDIAQYDAAVDGRPFEEVYLRVQLDFALDYELTLERRRGPDLHAYMIPIYGERAMAGDAPLGVLFYDRPGQAPDEVDPLTLFEEAKGIGAIGPVLAINGDDRGLGRWSGIVADALRDHGLQLPPDAVILRPFDGGRAAGLAPTPLWVTGMLFWAVAAFFVLFAVARIVIGRSVRAEQGGTVRPATPAVAPAEAIRRPTYYEVPQSQEAPVAEWQRRLAAKTRAGTIGANRLVPGGGADDVSRDRRLFRRASPRARMPQGGMRVSSILVAALFGMFVLIAVAGSMSSGEGVKGAITVSFTEAIAELPIEGQQRFVAAGVATYADLAQASARAAAEERLDTVLIDLTPVAAWLLTKGWAAYTGDAMALLQLAVAVGAPFAALFVALIYVRLRRAFTPKVTGRIGSMGIN</sequence>
<protein>
    <submittedName>
        <fullName evidence="2">Uncharacterized protein</fullName>
    </submittedName>
</protein>
<reference evidence="2 3" key="1">
    <citation type="submission" date="2013-01" db="EMBL/GenBank/DDBJ databases">
        <authorList>
            <person name="Fiebig A."/>
            <person name="Goeker M."/>
            <person name="Klenk H.-P.P."/>
        </authorList>
    </citation>
    <scope>NUCLEOTIDE SEQUENCE [LARGE SCALE GENOMIC DNA]</scope>
    <source>
        <strain evidence="2 3">DSM 24838</strain>
    </source>
</reference>
<feature type="transmembrane region" description="Helical" evidence="1">
    <location>
        <begin position="417"/>
        <end position="439"/>
    </location>
</feature>
<dbReference type="AlphaFoldDB" id="A0A0D0Q6I0"/>
<evidence type="ECO:0000313" key="3">
    <source>
        <dbReference type="Proteomes" id="UP000035100"/>
    </source>
</evidence>
<dbReference type="eggNOG" id="ENOG50336X8">
    <property type="taxonomic scope" value="Bacteria"/>
</dbReference>
<organism evidence="2 3">
    <name type="scientific">Wenxinia marina DSM 24838</name>
    <dbReference type="NCBI Taxonomy" id="1123501"/>
    <lineage>
        <taxon>Bacteria</taxon>
        <taxon>Pseudomonadati</taxon>
        <taxon>Pseudomonadota</taxon>
        <taxon>Alphaproteobacteria</taxon>
        <taxon>Rhodobacterales</taxon>
        <taxon>Roseobacteraceae</taxon>
        <taxon>Wenxinia</taxon>
    </lineage>
</organism>
<gene>
    <name evidence="2" type="ORF">Wenmar_03282</name>
</gene>
<keyword evidence="3" id="KW-1185">Reference proteome</keyword>
<evidence type="ECO:0000313" key="2">
    <source>
        <dbReference type="EMBL" id="KIQ68067.1"/>
    </source>
</evidence>
<dbReference type="RefSeq" id="WP_018302571.1">
    <property type="nucleotide sequence ID" value="NZ_KB902285.1"/>
</dbReference>
<dbReference type="Proteomes" id="UP000035100">
    <property type="component" value="Unassembled WGS sequence"/>
</dbReference>
<dbReference type="EMBL" id="AONG01000017">
    <property type="protein sequence ID" value="KIQ68067.1"/>
    <property type="molecule type" value="Genomic_DNA"/>
</dbReference>
<keyword evidence="1" id="KW-0812">Transmembrane</keyword>
<evidence type="ECO:0000256" key="1">
    <source>
        <dbReference type="SAM" id="Phobius"/>
    </source>
</evidence>
<feature type="transmembrane region" description="Helical" evidence="1">
    <location>
        <begin position="315"/>
        <end position="334"/>
    </location>
</feature>
<keyword evidence="1" id="KW-1133">Transmembrane helix</keyword>
<name>A0A0D0Q6I0_9RHOB</name>
<accession>A0A0D0Q6I0</accession>
<dbReference type="OrthoDB" id="7845473at2"/>